<sequence>MDEREARVRSSLLCVCNRIRHQQTAWGLVGSATTWLQQRDRSAVDEQDRKARLSLLRIHSQIRHR</sequence>
<keyword evidence="2" id="KW-1185">Reference proteome</keyword>
<evidence type="ECO:0000313" key="2">
    <source>
        <dbReference type="Proteomes" id="UP000479710"/>
    </source>
</evidence>
<dbReference type="AlphaFoldDB" id="A0A6G1F0C5"/>
<gene>
    <name evidence="1" type="ORF">E2562_032179</name>
</gene>
<comment type="caution">
    <text evidence="1">The sequence shown here is derived from an EMBL/GenBank/DDBJ whole genome shotgun (WGS) entry which is preliminary data.</text>
</comment>
<proteinExistence type="predicted"/>
<accession>A0A6G1F0C5</accession>
<name>A0A6G1F0C5_9ORYZ</name>
<dbReference type="Proteomes" id="UP000479710">
    <property type="component" value="Unassembled WGS sequence"/>
</dbReference>
<reference evidence="1 2" key="1">
    <citation type="submission" date="2019-11" db="EMBL/GenBank/DDBJ databases">
        <title>Whole genome sequence of Oryza granulata.</title>
        <authorList>
            <person name="Li W."/>
        </authorList>
    </citation>
    <scope>NUCLEOTIDE SEQUENCE [LARGE SCALE GENOMIC DNA]</scope>
    <source>
        <strain evidence="2">cv. Menghai</strain>
        <tissue evidence="1">Leaf</tissue>
    </source>
</reference>
<evidence type="ECO:0000313" key="1">
    <source>
        <dbReference type="EMBL" id="KAF0930334.1"/>
    </source>
</evidence>
<organism evidence="1 2">
    <name type="scientific">Oryza meyeriana var. granulata</name>
    <dbReference type="NCBI Taxonomy" id="110450"/>
    <lineage>
        <taxon>Eukaryota</taxon>
        <taxon>Viridiplantae</taxon>
        <taxon>Streptophyta</taxon>
        <taxon>Embryophyta</taxon>
        <taxon>Tracheophyta</taxon>
        <taxon>Spermatophyta</taxon>
        <taxon>Magnoliopsida</taxon>
        <taxon>Liliopsida</taxon>
        <taxon>Poales</taxon>
        <taxon>Poaceae</taxon>
        <taxon>BOP clade</taxon>
        <taxon>Oryzoideae</taxon>
        <taxon>Oryzeae</taxon>
        <taxon>Oryzinae</taxon>
        <taxon>Oryza</taxon>
        <taxon>Oryza meyeriana</taxon>
    </lineage>
</organism>
<protein>
    <submittedName>
        <fullName evidence="1">Uncharacterized protein</fullName>
    </submittedName>
</protein>
<dbReference type="EMBL" id="SPHZ02000002">
    <property type="protein sequence ID" value="KAF0930334.1"/>
    <property type="molecule type" value="Genomic_DNA"/>
</dbReference>